<accession>A0A550C848</accession>
<dbReference type="GO" id="GO:0006660">
    <property type="term" value="P:phosphatidylserine catabolic process"/>
    <property type="evidence" value="ECO:0007669"/>
    <property type="project" value="TreeGrafter"/>
</dbReference>
<feature type="transmembrane region" description="Helical" evidence="1">
    <location>
        <begin position="64"/>
        <end position="85"/>
    </location>
</feature>
<dbReference type="STRING" id="97359.A0A550C848"/>
<dbReference type="AlphaFoldDB" id="A0A550C848"/>
<dbReference type="Gene3D" id="3.40.50.1820">
    <property type="entry name" value="alpha/beta hydrolase"/>
    <property type="match status" value="1"/>
</dbReference>
<evidence type="ECO:0000256" key="1">
    <source>
        <dbReference type="SAM" id="Phobius"/>
    </source>
</evidence>
<dbReference type="InterPro" id="IPR029058">
    <property type="entry name" value="AB_hydrolase_fold"/>
</dbReference>
<dbReference type="GO" id="GO:0004622">
    <property type="term" value="F:phosphatidylcholine lysophospholipase activity"/>
    <property type="evidence" value="ECO:0007669"/>
    <property type="project" value="TreeGrafter"/>
</dbReference>
<dbReference type="OrthoDB" id="446723at2759"/>
<keyword evidence="1" id="KW-1133">Transmembrane helix</keyword>
<dbReference type="InterPro" id="IPR022742">
    <property type="entry name" value="Hydrolase_4"/>
</dbReference>
<keyword evidence="1" id="KW-0812">Transmembrane</keyword>
<keyword evidence="1" id="KW-0472">Membrane</keyword>
<organism evidence="3 4">
    <name type="scientific">Schizophyllum amplum</name>
    <dbReference type="NCBI Taxonomy" id="97359"/>
    <lineage>
        <taxon>Eukaryota</taxon>
        <taxon>Fungi</taxon>
        <taxon>Dikarya</taxon>
        <taxon>Basidiomycota</taxon>
        <taxon>Agaricomycotina</taxon>
        <taxon>Agaricomycetes</taxon>
        <taxon>Agaricomycetidae</taxon>
        <taxon>Agaricales</taxon>
        <taxon>Schizophyllaceae</taxon>
        <taxon>Schizophyllum</taxon>
    </lineage>
</organism>
<proteinExistence type="predicted"/>
<protein>
    <submittedName>
        <fullName evidence="3">Alpha/Beta hydrolase protein</fullName>
    </submittedName>
</protein>
<name>A0A550C848_9AGAR</name>
<dbReference type="Proteomes" id="UP000320762">
    <property type="component" value="Unassembled WGS sequence"/>
</dbReference>
<dbReference type="GO" id="GO:0047372">
    <property type="term" value="F:monoacylglycerol lipase activity"/>
    <property type="evidence" value="ECO:0007669"/>
    <property type="project" value="TreeGrafter"/>
</dbReference>
<dbReference type="GO" id="GO:0052651">
    <property type="term" value="P:monoacylglycerol catabolic process"/>
    <property type="evidence" value="ECO:0007669"/>
    <property type="project" value="TreeGrafter"/>
</dbReference>
<sequence length="458" mass="49909">MSSEQSARGHSDVLSQVPHAHDGVQPMEVLARRSTSPPRTGGSPGSSTFASFIPRAHRLMQGFALAYGVLLCAMLVPYIQTMLVFGHGPLSARSNLYATPEAHGLAPGKAQNLRLDGRIGAWFIMSDAAYGDQRPLSWDGQAASIQQALNGAPTILYLHGNSGDRATDHRCRLYSSWTSRVNANMLAIDYRGFGDSEGSPTVAGVLSDARVAWDFLLENGAKAEDILIMGQSLGTGIATLLVEQLEGEHVKPRGLVLLSPFTSLSALVVEFKLGGVLPILRPLMMFPFADKVVAWMLQHKFEIISVVPYLTTPTFIAHAADDPLIPLSHSEGLFDAIIKARLGPEPRMPEPALLTHGDTQGLWAQWRDAVAQRRATREAMIKPTTVPNFGTVFELNGTDGSNGKVVLLKTHRGGHAMHGVEGVQDVVREMFDMKPCYWSHKYMLSTYNYTSMLSRGPR</sequence>
<evidence type="ECO:0000313" key="3">
    <source>
        <dbReference type="EMBL" id="TRM60955.1"/>
    </source>
</evidence>
<dbReference type="SUPFAM" id="SSF53474">
    <property type="entry name" value="alpha/beta-Hydrolases"/>
    <property type="match status" value="1"/>
</dbReference>
<feature type="domain" description="Serine aminopeptidase S33" evidence="2">
    <location>
        <begin position="183"/>
        <end position="268"/>
    </location>
</feature>
<dbReference type="PANTHER" id="PTHR12277">
    <property type="entry name" value="ALPHA/BETA HYDROLASE DOMAIN-CONTAINING PROTEIN"/>
    <property type="match status" value="1"/>
</dbReference>
<dbReference type="EMBL" id="VDMD01000019">
    <property type="protein sequence ID" value="TRM60955.1"/>
    <property type="molecule type" value="Genomic_DNA"/>
</dbReference>
<dbReference type="PANTHER" id="PTHR12277:SF194">
    <property type="entry name" value="FI04476P"/>
    <property type="match status" value="1"/>
</dbReference>
<reference evidence="3 4" key="1">
    <citation type="journal article" date="2019" name="New Phytol.">
        <title>Comparative genomics reveals unique wood-decay strategies and fruiting body development in the Schizophyllaceae.</title>
        <authorList>
            <person name="Almasi E."/>
            <person name="Sahu N."/>
            <person name="Krizsan K."/>
            <person name="Balint B."/>
            <person name="Kovacs G.M."/>
            <person name="Kiss B."/>
            <person name="Cseklye J."/>
            <person name="Drula E."/>
            <person name="Henrissat B."/>
            <person name="Nagy I."/>
            <person name="Chovatia M."/>
            <person name="Adam C."/>
            <person name="LaButti K."/>
            <person name="Lipzen A."/>
            <person name="Riley R."/>
            <person name="Grigoriev I.V."/>
            <person name="Nagy L.G."/>
        </authorList>
    </citation>
    <scope>NUCLEOTIDE SEQUENCE [LARGE SCALE GENOMIC DNA]</scope>
    <source>
        <strain evidence="3 4">NL-1724</strain>
    </source>
</reference>
<comment type="caution">
    <text evidence="3">The sequence shown here is derived from an EMBL/GenBank/DDBJ whole genome shotgun (WGS) entry which is preliminary data.</text>
</comment>
<keyword evidence="4" id="KW-1185">Reference proteome</keyword>
<evidence type="ECO:0000259" key="2">
    <source>
        <dbReference type="Pfam" id="PF12146"/>
    </source>
</evidence>
<evidence type="ECO:0000313" key="4">
    <source>
        <dbReference type="Proteomes" id="UP000320762"/>
    </source>
</evidence>
<dbReference type="GO" id="GO:0005789">
    <property type="term" value="C:endoplasmic reticulum membrane"/>
    <property type="evidence" value="ECO:0007669"/>
    <property type="project" value="TreeGrafter"/>
</dbReference>
<gene>
    <name evidence="3" type="ORF">BD626DRAFT_503327</name>
</gene>
<keyword evidence="3" id="KW-0378">Hydrolase</keyword>
<dbReference type="Pfam" id="PF12146">
    <property type="entry name" value="Hydrolase_4"/>
    <property type="match status" value="1"/>
</dbReference>